<evidence type="ECO:0000256" key="2">
    <source>
        <dbReference type="ARBA" id="ARBA00022695"/>
    </source>
</evidence>
<dbReference type="AlphaFoldDB" id="A0AAW2RLY3"/>
<keyword evidence="4" id="KW-0255">Endonuclease</keyword>
<keyword evidence="6" id="KW-0695">RNA-directed DNA polymerase</keyword>
<dbReference type="Pfam" id="PF17917">
    <property type="entry name" value="RT_RNaseH"/>
    <property type="match status" value="1"/>
</dbReference>
<organism evidence="8">
    <name type="scientific">Sesamum angustifolium</name>
    <dbReference type="NCBI Taxonomy" id="2727405"/>
    <lineage>
        <taxon>Eukaryota</taxon>
        <taxon>Viridiplantae</taxon>
        <taxon>Streptophyta</taxon>
        <taxon>Embryophyta</taxon>
        <taxon>Tracheophyta</taxon>
        <taxon>Spermatophyta</taxon>
        <taxon>Magnoliopsida</taxon>
        <taxon>eudicotyledons</taxon>
        <taxon>Gunneridae</taxon>
        <taxon>Pentapetalae</taxon>
        <taxon>asterids</taxon>
        <taxon>lamiids</taxon>
        <taxon>Lamiales</taxon>
        <taxon>Pedaliaceae</taxon>
        <taxon>Sesamum</taxon>
    </lineage>
</organism>
<dbReference type="InterPro" id="IPR041373">
    <property type="entry name" value="RT_RNaseH"/>
</dbReference>
<keyword evidence="2" id="KW-0548">Nucleotidyltransferase</keyword>
<feature type="domain" description="Reverse transcriptase RNase H-like" evidence="7">
    <location>
        <begin position="3"/>
        <end position="96"/>
    </location>
</feature>
<evidence type="ECO:0000313" key="8">
    <source>
        <dbReference type="EMBL" id="KAL0381109.1"/>
    </source>
</evidence>
<dbReference type="GO" id="GO:0004519">
    <property type="term" value="F:endonuclease activity"/>
    <property type="evidence" value="ECO:0007669"/>
    <property type="project" value="UniProtKB-KW"/>
</dbReference>
<dbReference type="FunFam" id="3.10.20.370:FF:000001">
    <property type="entry name" value="Retrovirus-related Pol polyprotein from transposon 17.6-like protein"/>
    <property type="match status" value="1"/>
</dbReference>
<dbReference type="EMBL" id="JACGWK010000001">
    <property type="protein sequence ID" value="KAL0381109.1"/>
    <property type="molecule type" value="Genomic_DNA"/>
</dbReference>
<dbReference type="PANTHER" id="PTHR34072:SF57">
    <property type="entry name" value="RNA-DIRECTED DNA POLYMERASE"/>
    <property type="match status" value="1"/>
</dbReference>
<dbReference type="GO" id="GO:0016787">
    <property type="term" value="F:hydrolase activity"/>
    <property type="evidence" value="ECO:0007669"/>
    <property type="project" value="UniProtKB-KW"/>
</dbReference>
<proteinExistence type="predicted"/>
<name>A0AAW2RLY3_9LAMI</name>
<keyword evidence="1" id="KW-0808">Transferase</keyword>
<sequence>MRDASNHAFGAMLGQKIGQDPHVIYYASWMLDNTQSNYTTTKKELLAVVFALEKFRHYLLGTKVVVYSDHATLKYLLSKKEAKPRLISWMLLLQEFDLTIKDKKGAENLVADHFSRLVTVDDPPPLNDEFPDEHLHIVRGITPWYADLVNFLVIVTLPHDLSRAKNDKIKSDAKYFVWDDPYLWKFYSDQIIRRCVPKTEVPTILEFYHSYACGDTLVESELQERCWNVA</sequence>
<dbReference type="CDD" id="cd09274">
    <property type="entry name" value="RNase_HI_RT_Ty3"/>
    <property type="match status" value="1"/>
</dbReference>
<protein>
    <recommendedName>
        <fullName evidence="7">Reverse transcriptase RNase H-like domain-containing protein</fullName>
    </recommendedName>
</protein>
<evidence type="ECO:0000256" key="6">
    <source>
        <dbReference type="ARBA" id="ARBA00022918"/>
    </source>
</evidence>
<dbReference type="SUPFAM" id="SSF56672">
    <property type="entry name" value="DNA/RNA polymerases"/>
    <property type="match status" value="1"/>
</dbReference>
<gene>
    <name evidence="8" type="ORF">Sangu_0175200</name>
</gene>
<evidence type="ECO:0000256" key="1">
    <source>
        <dbReference type="ARBA" id="ARBA00022679"/>
    </source>
</evidence>
<dbReference type="PANTHER" id="PTHR34072">
    <property type="entry name" value="ENZYMATIC POLYPROTEIN-RELATED"/>
    <property type="match status" value="1"/>
</dbReference>
<reference evidence="8" key="1">
    <citation type="submission" date="2020-06" db="EMBL/GenBank/DDBJ databases">
        <authorList>
            <person name="Li T."/>
            <person name="Hu X."/>
            <person name="Zhang T."/>
            <person name="Song X."/>
            <person name="Zhang H."/>
            <person name="Dai N."/>
            <person name="Sheng W."/>
            <person name="Hou X."/>
            <person name="Wei L."/>
        </authorList>
    </citation>
    <scope>NUCLEOTIDE SEQUENCE</scope>
    <source>
        <strain evidence="8">G01</strain>
        <tissue evidence="8">Leaf</tissue>
    </source>
</reference>
<evidence type="ECO:0000256" key="4">
    <source>
        <dbReference type="ARBA" id="ARBA00022759"/>
    </source>
</evidence>
<evidence type="ECO:0000259" key="7">
    <source>
        <dbReference type="Pfam" id="PF17917"/>
    </source>
</evidence>
<dbReference type="InterPro" id="IPR043502">
    <property type="entry name" value="DNA/RNA_pol_sf"/>
</dbReference>
<reference evidence="8" key="2">
    <citation type="journal article" date="2024" name="Plant">
        <title>Genomic evolution and insights into agronomic trait innovations of Sesamum species.</title>
        <authorList>
            <person name="Miao H."/>
            <person name="Wang L."/>
            <person name="Qu L."/>
            <person name="Liu H."/>
            <person name="Sun Y."/>
            <person name="Le M."/>
            <person name="Wang Q."/>
            <person name="Wei S."/>
            <person name="Zheng Y."/>
            <person name="Lin W."/>
            <person name="Duan Y."/>
            <person name="Cao H."/>
            <person name="Xiong S."/>
            <person name="Wang X."/>
            <person name="Wei L."/>
            <person name="Li C."/>
            <person name="Ma Q."/>
            <person name="Ju M."/>
            <person name="Zhao R."/>
            <person name="Li G."/>
            <person name="Mu C."/>
            <person name="Tian Q."/>
            <person name="Mei H."/>
            <person name="Zhang T."/>
            <person name="Gao T."/>
            <person name="Zhang H."/>
        </authorList>
    </citation>
    <scope>NUCLEOTIDE SEQUENCE</scope>
    <source>
        <strain evidence="8">G01</strain>
    </source>
</reference>
<evidence type="ECO:0000256" key="5">
    <source>
        <dbReference type="ARBA" id="ARBA00022801"/>
    </source>
</evidence>
<dbReference type="Gene3D" id="3.10.20.370">
    <property type="match status" value="1"/>
</dbReference>
<keyword evidence="3" id="KW-0540">Nuclease</keyword>
<comment type="caution">
    <text evidence="8">The sequence shown here is derived from an EMBL/GenBank/DDBJ whole genome shotgun (WGS) entry which is preliminary data.</text>
</comment>
<accession>A0AAW2RLY3</accession>
<keyword evidence="5" id="KW-0378">Hydrolase</keyword>
<evidence type="ECO:0000256" key="3">
    <source>
        <dbReference type="ARBA" id="ARBA00022722"/>
    </source>
</evidence>
<dbReference type="GO" id="GO:0003964">
    <property type="term" value="F:RNA-directed DNA polymerase activity"/>
    <property type="evidence" value="ECO:0007669"/>
    <property type="project" value="UniProtKB-KW"/>
</dbReference>